<accession>A0A0K2UTE3</accession>
<keyword evidence="1" id="KW-0812">Transmembrane</keyword>
<keyword evidence="1" id="KW-1133">Transmembrane helix</keyword>
<feature type="transmembrane region" description="Helical" evidence="1">
    <location>
        <begin position="34"/>
        <end position="54"/>
    </location>
</feature>
<evidence type="ECO:0000256" key="1">
    <source>
        <dbReference type="SAM" id="Phobius"/>
    </source>
</evidence>
<dbReference type="EMBL" id="HACA01023964">
    <property type="protein sequence ID" value="CDW41325.1"/>
    <property type="molecule type" value="Transcribed_RNA"/>
</dbReference>
<dbReference type="AlphaFoldDB" id="A0A0K2UTE3"/>
<reference evidence="2" key="1">
    <citation type="submission" date="2014-05" db="EMBL/GenBank/DDBJ databases">
        <authorList>
            <person name="Chronopoulou M."/>
        </authorList>
    </citation>
    <scope>NUCLEOTIDE SEQUENCE</scope>
    <source>
        <tissue evidence="2">Whole organism</tissue>
    </source>
</reference>
<evidence type="ECO:0000313" key="2">
    <source>
        <dbReference type="EMBL" id="CDW41325.1"/>
    </source>
</evidence>
<sequence length="68" mass="7893">MYPYNLQTLILKGSSVIFWHRFSTIVTLGSSDKLSFKALLVTWIGFKLCWIYIISYKSGSFFKTSFVL</sequence>
<protein>
    <submittedName>
        <fullName evidence="2">Uncharacterized protein</fullName>
    </submittedName>
</protein>
<keyword evidence="1" id="KW-0472">Membrane</keyword>
<organism evidence="2">
    <name type="scientific">Lepeophtheirus salmonis</name>
    <name type="common">Salmon louse</name>
    <name type="synonym">Caligus salmonis</name>
    <dbReference type="NCBI Taxonomy" id="72036"/>
    <lineage>
        <taxon>Eukaryota</taxon>
        <taxon>Metazoa</taxon>
        <taxon>Ecdysozoa</taxon>
        <taxon>Arthropoda</taxon>
        <taxon>Crustacea</taxon>
        <taxon>Multicrustacea</taxon>
        <taxon>Hexanauplia</taxon>
        <taxon>Copepoda</taxon>
        <taxon>Siphonostomatoida</taxon>
        <taxon>Caligidae</taxon>
        <taxon>Lepeophtheirus</taxon>
    </lineage>
</organism>
<name>A0A0K2UTE3_LEPSM</name>
<proteinExistence type="predicted"/>